<evidence type="ECO:0000256" key="3">
    <source>
        <dbReference type="SAM" id="SignalP"/>
    </source>
</evidence>
<keyword evidence="2" id="KW-0472">Membrane</keyword>
<keyword evidence="2" id="KW-1133">Transmembrane helix</keyword>
<dbReference type="PROSITE" id="PS51318">
    <property type="entry name" value="TAT"/>
    <property type="match status" value="1"/>
</dbReference>
<evidence type="ECO:0000256" key="2">
    <source>
        <dbReference type="SAM" id="Phobius"/>
    </source>
</evidence>
<gene>
    <name evidence="4" type="ORF">EBN88_21100</name>
</gene>
<dbReference type="Pfam" id="PF01547">
    <property type="entry name" value="SBP_bac_1"/>
    <property type="match status" value="1"/>
</dbReference>
<comment type="caution">
    <text evidence="4">The sequence shown here is derived from an EMBL/GenBank/DDBJ whole genome shotgun (WGS) entry which is preliminary data.</text>
</comment>
<dbReference type="AlphaFoldDB" id="A0A3M2LGI7"/>
<keyword evidence="5" id="KW-1185">Reference proteome</keyword>
<dbReference type="InterPro" id="IPR006059">
    <property type="entry name" value="SBP"/>
</dbReference>
<sequence length="553" mass="59607">MTTRPTRPTRRGFLRGSAAVTAAVAGAPALVGCGTSTARSAANVGTDPVPWPTHIPLAGPEPDLPPDPRGVDAGFLRYPERLTSATAERPGSGEKITALVESYESPPRGPDRNRYWAALNEALGVDLDLQIVPSANLGHKIATLMASGDMPDLLMIRNWMPRIADYVVNKAADLSEHLAGDAVADYPSLANLPTYAWQDMGLMAGRIHGVPIVRPRTGSTIIANREALTEAAGDAYNAWDADAFVAALRAATGGNHYGFGVPEGGWAFGVPTFAGWFGAPNLYGIDDSGAFVRAELTEEYRAAVEFAARLHLEEKVYYPGTATLPTTTLKSLFFNGTVRSHLDNLSGYQTEVPAVGDAFTVDLLRPPTGLAPRPAIHFGGGTYGAAILRPAPPARIRTLLRVLNYLASPFGTREHQLVNYGLEGVHFTLEDGEIVPTELASTENPSVVPVKYLTAPPPVHYFPGNPDAARRAHAHQVAEMEYGIPPLTSGLVVRESRLTQQKHVNLFFDAIMAIVQGRDSMRRWDEAIRTWRTDGGDRVDAELQAEYEAVHGR</sequence>
<dbReference type="Gene3D" id="3.40.190.10">
    <property type="entry name" value="Periplasmic binding protein-like II"/>
    <property type="match status" value="3"/>
</dbReference>
<organism evidence="4 5">
    <name type="scientific">Streptomyces triticirhizae</name>
    <dbReference type="NCBI Taxonomy" id="2483353"/>
    <lineage>
        <taxon>Bacteria</taxon>
        <taxon>Bacillati</taxon>
        <taxon>Actinomycetota</taxon>
        <taxon>Actinomycetes</taxon>
        <taxon>Kitasatosporales</taxon>
        <taxon>Streptomycetaceae</taxon>
        <taxon>Streptomyces</taxon>
    </lineage>
</organism>
<evidence type="ECO:0000256" key="1">
    <source>
        <dbReference type="SAM" id="MobiDB-lite"/>
    </source>
</evidence>
<dbReference type="SUPFAM" id="SSF53850">
    <property type="entry name" value="Periplasmic binding protein-like II"/>
    <property type="match status" value="1"/>
</dbReference>
<feature type="region of interest" description="Disordered" evidence="1">
    <location>
        <begin position="39"/>
        <end position="68"/>
    </location>
</feature>
<dbReference type="PROSITE" id="PS51257">
    <property type="entry name" value="PROKAR_LIPOPROTEIN"/>
    <property type="match status" value="1"/>
</dbReference>
<dbReference type="Proteomes" id="UP000278673">
    <property type="component" value="Unassembled WGS sequence"/>
</dbReference>
<feature type="chain" id="PRO_5039546840" evidence="3">
    <location>
        <begin position="23"/>
        <end position="553"/>
    </location>
</feature>
<protein>
    <submittedName>
        <fullName evidence="4">Extracellular solute-binding protein</fullName>
    </submittedName>
</protein>
<reference evidence="4 5" key="1">
    <citation type="submission" date="2018-10" db="EMBL/GenBank/DDBJ databases">
        <title>Isolation, diversity and antifungal activity of actinobacteria from wheat.</title>
        <authorList>
            <person name="Han C."/>
        </authorList>
    </citation>
    <scope>NUCLEOTIDE SEQUENCE [LARGE SCALE GENOMIC DNA]</scope>
    <source>
        <strain evidence="4 5">NEAU-YY642</strain>
    </source>
</reference>
<dbReference type="EMBL" id="RFFJ01000138">
    <property type="protein sequence ID" value="RMI36592.1"/>
    <property type="molecule type" value="Genomic_DNA"/>
</dbReference>
<feature type="transmembrane region" description="Helical" evidence="2">
    <location>
        <begin position="12"/>
        <end position="31"/>
    </location>
</feature>
<keyword evidence="2" id="KW-0812">Transmembrane</keyword>
<evidence type="ECO:0000313" key="4">
    <source>
        <dbReference type="EMBL" id="RMI36592.1"/>
    </source>
</evidence>
<evidence type="ECO:0000313" key="5">
    <source>
        <dbReference type="Proteomes" id="UP000278673"/>
    </source>
</evidence>
<dbReference type="InterPro" id="IPR006311">
    <property type="entry name" value="TAT_signal"/>
</dbReference>
<proteinExistence type="predicted"/>
<keyword evidence="3" id="KW-0732">Signal</keyword>
<feature type="signal peptide" evidence="3">
    <location>
        <begin position="1"/>
        <end position="22"/>
    </location>
</feature>
<dbReference type="RefSeq" id="WP_122185483.1">
    <property type="nucleotide sequence ID" value="NZ_RFFJ01000138.1"/>
</dbReference>
<name>A0A3M2LGI7_9ACTN</name>
<accession>A0A3M2LGI7</accession>